<dbReference type="EMBL" id="CM000584">
    <property type="protein sequence ID" value="EWG45903.1"/>
    <property type="molecule type" value="Genomic_DNA"/>
</dbReference>
<dbReference type="KEGG" id="fvr:FVEG_15885"/>
<organism evidence="1 2">
    <name type="scientific">Gibberella moniliformis (strain M3125 / FGSC 7600)</name>
    <name type="common">Maize ear and stalk rot fungus</name>
    <name type="synonym">Fusarium verticillioides</name>
    <dbReference type="NCBI Taxonomy" id="334819"/>
    <lineage>
        <taxon>Eukaryota</taxon>
        <taxon>Fungi</taxon>
        <taxon>Dikarya</taxon>
        <taxon>Ascomycota</taxon>
        <taxon>Pezizomycotina</taxon>
        <taxon>Sordariomycetes</taxon>
        <taxon>Hypocreomycetidae</taxon>
        <taxon>Hypocreales</taxon>
        <taxon>Nectriaceae</taxon>
        <taxon>Fusarium</taxon>
        <taxon>Fusarium fujikuroi species complex</taxon>
    </lineage>
</organism>
<name>W7M2Z5_GIBM7</name>
<keyword evidence="2" id="KW-1185">Reference proteome</keyword>
<evidence type="ECO:0000313" key="2">
    <source>
        <dbReference type="Proteomes" id="UP000009096"/>
    </source>
</evidence>
<dbReference type="GeneID" id="30072761"/>
<dbReference type="RefSeq" id="XP_018752094.1">
    <property type="nucleotide sequence ID" value="XM_018905111.1"/>
</dbReference>
<dbReference type="Proteomes" id="UP000009096">
    <property type="component" value="Chromosome 7"/>
</dbReference>
<reference evidence="1 2" key="1">
    <citation type="journal article" date="2010" name="Nature">
        <title>Comparative genomics reveals mobile pathogenicity chromosomes in Fusarium.</title>
        <authorList>
            <person name="Ma L.J."/>
            <person name="van der Does H.C."/>
            <person name="Borkovich K.A."/>
            <person name="Coleman J.J."/>
            <person name="Daboussi M.J."/>
            <person name="Di Pietro A."/>
            <person name="Dufresne M."/>
            <person name="Freitag M."/>
            <person name="Grabherr M."/>
            <person name="Henrissat B."/>
            <person name="Houterman P.M."/>
            <person name="Kang S."/>
            <person name="Shim W.B."/>
            <person name="Woloshuk C."/>
            <person name="Xie X."/>
            <person name="Xu J.R."/>
            <person name="Antoniw J."/>
            <person name="Baker S.E."/>
            <person name="Bluhm B.H."/>
            <person name="Breakspear A."/>
            <person name="Brown D.W."/>
            <person name="Butchko R.A."/>
            <person name="Chapman S."/>
            <person name="Coulson R."/>
            <person name="Coutinho P.M."/>
            <person name="Danchin E.G."/>
            <person name="Diener A."/>
            <person name="Gale L.R."/>
            <person name="Gardiner D.M."/>
            <person name="Goff S."/>
            <person name="Hammond-Kosack K.E."/>
            <person name="Hilburn K."/>
            <person name="Hua-Van A."/>
            <person name="Jonkers W."/>
            <person name="Kazan K."/>
            <person name="Kodira C.D."/>
            <person name="Koehrsen M."/>
            <person name="Kumar L."/>
            <person name="Lee Y.H."/>
            <person name="Li L."/>
            <person name="Manners J.M."/>
            <person name="Miranda-Saavedra D."/>
            <person name="Mukherjee M."/>
            <person name="Park G."/>
            <person name="Park J."/>
            <person name="Park S.Y."/>
            <person name="Proctor R.H."/>
            <person name="Regev A."/>
            <person name="Ruiz-Roldan M.C."/>
            <person name="Sain D."/>
            <person name="Sakthikumar S."/>
            <person name="Sykes S."/>
            <person name="Schwartz D.C."/>
            <person name="Turgeon B.G."/>
            <person name="Wapinski I."/>
            <person name="Yoder O."/>
            <person name="Young S."/>
            <person name="Zeng Q."/>
            <person name="Zhou S."/>
            <person name="Galagan J."/>
            <person name="Cuomo C.A."/>
            <person name="Kistler H.C."/>
            <person name="Rep M."/>
        </authorList>
    </citation>
    <scope>NUCLEOTIDE SEQUENCE [LARGE SCALE GENOMIC DNA]</scope>
    <source>
        <strain evidence="2">M3125 / FGSC 7600</strain>
    </source>
</reference>
<evidence type="ECO:0000313" key="1">
    <source>
        <dbReference type="EMBL" id="EWG45903.1"/>
    </source>
</evidence>
<sequence>MSSHCLLFSSSFPTSTAHLQYLENQIRTKSRKVRQPVQKAHNELSITMVQDLQYHSELLHNAQIQFESNKEVLNGLRSLITSHSNDIESLDQLATKHQLMSCVSQIEINLKWVNSMLQLIQQISNLMTMLSYVRQIQATSENTSRLTCLTEASRKDQDTMLNIAMSAKKDSELMKVIAIASLITLPTILTTVVPPLPIKTRILTLLGPV</sequence>
<dbReference type="EMBL" id="DS022249">
    <property type="protein sequence ID" value="EWG45903.1"/>
    <property type="molecule type" value="Genomic_DNA"/>
</dbReference>
<protein>
    <submittedName>
        <fullName evidence="1">Uncharacterized protein</fullName>
    </submittedName>
</protein>
<dbReference type="AlphaFoldDB" id="W7M2Z5"/>
<dbReference type="OrthoDB" id="5392974at2759"/>
<accession>W7M2Z5</accession>
<gene>
    <name evidence="1" type="ORF">FVEG_15885</name>
</gene>
<dbReference type="VEuPathDB" id="FungiDB:FVEG_15885"/>
<proteinExistence type="predicted"/>